<dbReference type="Proteomes" id="UP001268256">
    <property type="component" value="Unassembled WGS sequence"/>
</dbReference>
<accession>A0AAE4FS92</accession>
<dbReference type="InterPro" id="IPR038695">
    <property type="entry name" value="Saro_0823-like_sf"/>
</dbReference>
<keyword evidence="2" id="KW-1185">Reference proteome</keyword>
<name>A0AAE4FS92_9CYAN</name>
<evidence type="ECO:0000313" key="2">
    <source>
        <dbReference type="Proteomes" id="UP001268256"/>
    </source>
</evidence>
<dbReference type="RefSeq" id="WP_322877931.1">
    <property type="nucleotide sequence ID" value="NZ_JAVMIP010000005.1"/>
</dbReference>
<dbReference type="Pfam" id="PF02643">
    <property type="entry name" value="DUF192"/>
    <property type="match status" value="1"/>
</dbReference>
<sequence length="175" mass="18641">MFSGKRNGWIGGVCLLALLALTIFSPILLVNSQATPNGLMVKAQTLPITAQAVIGNAVINLEVARTLPEQSKGLMYRTELAPDRGMLFPFSPPQPVSFWMKNCLIPLDMIFLRQGQVIGITAHVPPCQENPCPVYPSPGPVDAVLEIGAGQAGILGVQVGDRIQIKKVSSLVSLA</sequence>
<dbReference type="EMBL" id="JAVMIP010000005">
    <property type="protein sequence ID" value="MDS3860664.1"/>
    <property type="molecule type" value="Genomic_DNA"/>
</dbReference>
<protein>
    <submittedName>
        <fullName evidence="1">DUF192 domain-containing protein</fullName>
    </submittedName>
</protein>
<evidence type="ECO:0000313" key="1">
    <source>
        <dbReference type="EMBL" id="MDS3860664.1"/>
    </source>
</evidence>
<proteinExistence type="predicted"/>
<dbReference type="PANTHER" id="PTHR37953">
    <property type="entry name" value="UPF0127 PROTEIN MJ1496"/>
    <property type="match status" value="1"/>
</dbReference>
<dbReference type="AlphaFoldDB" id="A0AAE4FS92"/>
<gene>
    <name evidence="1" type="ORF">RIF25_07545</name>
</gene>
<dbReference type="Gene3D" id="2.60.120.1140">
    <property type="entry name" value="Protein of unknown function DUF192"/>
    <property type="match status" value="1"/>
</dbReference>
<organism evidence="1 2">
    <name type="scientific">Pseudocalidococcus azoricus BACA0444</name>
    <dbReference type="NCBI Taxonomy" id="2918990"/>
    <lineage>
        <taxon>Bacteria</taxon>
        <taxon>Bacillati</taxon>
        <taxon>Cyanobacteriota</taxon>
        <taxon>Cyanophyceae</taxon>
        <taxon>Acaryochloridales</taxon>
        <taxon>Thermosynechococcaceae</taxon>
        <taxon>Pseudocalidococcus</taxon>
        <taxon>Pseudocalidococcus azoricus</taxon>
    </lineage>
</organism>
<dbReference type="InterPro" id="IPR003795">
    <property type="entry name" value="DUF192"/>
</dbReference>
<comment type="caution">
    <text evidence="1">The sequence shown here is derived from an EMBL/GenBank/DDBJ whole genome shotgun (WGS) entry which is preliminary data.</text>
</comment>
<reference evidence="2" key="1">
    <citation type="submission" date="2023-07" db="EMBL/GenBank/DDBJ databases">
        <authorList>
            <person name="Luz R."/>
            <person name="Cordeiro R."/>
            <person name="Fonseca A."/>
            <person name="Goncalves V."/>
        </authorList>
    </citation>
    <scope>NUCLEOTIDE SEQUENCE [LARGE SCALE GENOMIC DNA]</scope>
    <source>
        <strain evidence="2">BACA0444</strain>
    </source>
</reference>
<dbReference type="PANTHER" id="PTHR37953:SF1">
    <property type="entry name" value="UPF0127 PROTEIN MJ1496"/>
    <property type="match status" value="1"/>
</dbReference>